<gene>
    <name evidence="3" type="ORF">SPIL2461_LOCUS1906</name>
</gene>
<evidence type="ECO:0000256" key="1">
    <source>
        <dbReference type="SAM" id="Coils"/>
    </source>
</evidence>
<dbReference type="AlphaFoldDB" id="A0A812JC47"/>
<feature type="region of interest" description="Disordered" evidence="2">
    <location>
        <begin position="508"/>
        <end position="537"/>
    </location>
</feature>
<evidence type="ECO:0000313" key="3">
    <source>
        <dbReference type="EMBL" id="CAE7203722.1"/>
    </source>
</evidence>
<proteinExistence type="predicted"/>
<evidence type="ECO:0000256" key="2">
    <source>
        <dbReference type="SAM" id="MobiDB-lite"/>
    </source>
</evidence>
<name>A0A812JC47_SYMPI</name>
<sequence length="794" mass="90806">MQLQKCWYGDAREETACFGLEKSKVYCFPKLSCIVLQARHRALEERRVGSNRVATASDASVKQAIPESQLAVCGNVPCSVQVSGDRVCFKRPRIGSRTYSHKFTALQRDLASQTEFLDAEMVRAKEDRVALKGFHAASPSPQPVKDVEREVKAVRDLHAAEQARARKASEVRRLELQLGQVQQQKLSVQSTQRDTAAMNLGMLLNTLRDRVLCAHSRWALHKLNDACKMLIRKQWIVTSARNASILSAFALAWRAVAACAIADRQAANHMKEIQRVRKQASLAEAHYARRLACHSWLAWQLEINHAHTERSKQAVAARATAFLAALPACSAQSNEGCADAGLDIIGHAEMSQDDSVADTASARVDGKEVKDQEPGPTFQVQDSAVQQRRPGSRSKELRAIAERVQERKKAQEERRQRQKVPDEQGLANCIDTHTGRRLRSHSRGVEASRRASAEPPVTIEHPETDGAAVDIGNGATSLPQLNNVEQPALPSLVRPRALLEMERRAEERRRVHELRRQRQKEKQQERQQKQAEEEEQLRIAEEEAKQERLRLRKEQAQEQRRLRAQRLVAAAIRRDRERQAVELHRLHQYIRVWCALRQEVSHAAFWELMALNRRRMTLLKQCVTSWHHHYVHSVVAKSAARLARAHLAISWLGRRFAFRTLVMWLKRLQMAKLRQYWAAVDTSRRWCLCLWLRRWAQASAELSLQKKLSAVQQHAQCLIRRCFCWWQTGLRQLRIENAMESHKKALRDRVSGWLQEMGDDGSESLRSLHPNFSLMNSQKNVARGYSVASAQDFY</sequence>
<feature type="region of interest" description="Disordered" evidence="2">
    <location>
        <begin position="366"/>
        <end position="469"/>
    </location>
</feature>
<keyword evidence="1" id="KW-0175">Coiled coil</keyword>
<feature type="compositionally biased region" description="Basic and acidic residues" evidence="2">
    <location>
        <begin position="393"/>
        <end position="422"/>
    </location>
</feature>
<keyword evidence="4" id="KW-1185">Reference proteome</keyword>
<comment type="caution">
    <text evidence="3">The sequence shown here is derived from an EMBL/GenBank/DDBJ whole genome shotgun (WGS) entry which is preliminary data.</text>
</comment>
<accession>A0A812JC47</accession>
<feature type="compositionally biased region" description="Basic and acidic residues" evidence="2">
    <location>
        <begin position="443"/>
        <end position="452"/>
    </location>
</feature>
<dbReference type="OrthoDB" id="440322at2759"/>
<reference evidence="3" key="1">
    <citation type="submission" date="2021-02" db="EMBL/GenBank/DDBJ databases">
        <authorList>
            <person name="Dougan E. K."/>
            <person name="Rhodes N."/>
            <person name="Thang M."/>
            <person name="Chan C."/>
        </authorList>
    </citation>
    <scope>NUCLEOTIDE SEQUENCE</scope>
</reference>
<feature type="coiled-coil region" evidence="1">
    <location>
        <begin position="144"/>
        <end position="184"/>
    </location>
</feature>
<evidence type="ECO:0000313" key="4">
    <source>
        <dbReference type="Proteomes" id="UP000649617"/>
    </source>
</evidence>
<dbReference type="Proteomes" id="UP000649617">
    <property type="component" value="Unassembled WGS sequence"/>
</dbReference>
<dbReference type="EMBL" id="CAJNIZ010001958">
    <property type="protein sequence ID" value="CAE7203722.1"/>
    <property type="molecule type" value="Genomic_DNA"/>
</dbReference>
<protein>
    <submittedName>
        <fullName evidence="3">Uncharacterized protein</fullName>
    </submittedName>
</protein>
<organism evidence="3 4">
    <name type="scientific">Symbiodinium pilosum</name>
    <name type="common">Dinoflagellate</name>
    <dbReference type="NCBI Taxonomy" id="2952"/>
    <lineage>
        <taxon>Eukaryota</taxon>
        <taxon>Sar</taxon>
        <taxon>Alveolata</taxon>
        <taxon>Dinophyceae</taxon>
        <taxon>Suessiales</taxon>
        <taxon>Symbiodiniaceae</taxon>
        <taxon>Symbiodinium</taxon>
    </lineage>
</organism>